<dbReference type="GO" id="GO:0043856">
    <property type="term" value="F:anti-sigma factor antagonist activity"/>
    <property type="evidence" value="ECO:0007669"/>
    <property type="project" value="InterPro"/>
</dbReference>
<evidence type="ECO:0000259" key="3">
    <source>
        <dbReference type="PROSITE" id="PS50801"/>
    </source>
</evidence>
<feature type="domain" description="STAS" evidence="3">
    <location>
        <begin position="18"/>
        <end position="110"/>
    </location>
</feature>
<reference evidence="4" key="1">
    <citation type="submission" date="2020-08" db="EMBL/GenBank/DDBJ databases">
        <title>Sulfitobacter aestuariivivens sp. nov., isolated from a tidal flat.</title>
        <authorList>
            <person name="Park S."/>
            <person name="Yoon J.-H."/>
        </authorList>
    </citation>
    <scope>NUCLEOTIDE SEQUENCE</scope>
    <source>
        <strain evidence="4">TSTF-M16</strain>
    </source>
</reference>
<dbReference type="EMBL" id="JACTAG010000002">
    <property type="protein sequence ID" value="MBD3665690.1"/>
    <property type="molecule type" value="Genomic_DNA"/>
</dbReference>
<evidence type="ECO:0000313" key="5">
    <source>
        <dbReference type="Proteomes" id="UP000635142"/>
    </source>
</evidence>
<gene>
    <name evidence="4" type="ORF">H9Q16_17275</name>
</gene>
<dbReference type="PANTHER" id="PTHR33495">
    <property type="entry name" value="ANTI-SIGMA FACTOR ANTAGONIST TM_1081-RELATED-RELATED"/>
    <property type="match status" value="1"/>
</dbReference>
<comment type="caution">
    <text evidence="4">The sequence shown here is derived from an EMBL/GenBank/DDBJ whole genome shotgun (WGS) entry which is preliminary data.</text>
</comment>
<organism evidence="4 5">
    <name type="scientific">Sulfitobacter aestuariivivens</name>
    <dbReference type="NCBI Taxonomy" id="2766981"/>
    <lineage>
        <taxon>Bacteria</taxon>
        <taxon>Pseudomonadati</taxon>
        <taxon>Pseudomonadota</taxon>
        <taxon>Alphaproteobacteria</taxon>
        <taxon>Rhodobacterales</taxon>
        <taxon>Roseobacteraceae</taxon>
        <taxon>Sulfitobacter</taxon>
    </lineage>
</organism>
<comment type="similarity">
    <text evidence="1 2">Belongs to the anti-sigma-factor antagonist family.</text>
</comment>
<protein>
    <recommendedName>
        <fullName evidence="2">Anti-sigma factor antagonist</fullName>
    </recommendedName>
</protein>
<dbReference type="PANTHER" id="PTHR33495:SF2">
    <property type="entry name" value="ANTI-SIGMA FACTOR ANTAGONIST TM_1081-RELATED"/>
    <property type="match status" value="1"/>
</dbReference>
<proteinExistence type="inferred from homology"/>
<dbReference type="AlphaFoldDB" id="A0A927D629"/>
<evidence type="ECO:0000256" key="2">
    <source>
        <dbReference type="RuleBase" id="RU003749"/>
    </source>
</evidence>
<dbReference type="PROSITE" id="PS50801">
    <property type="entry name" value="STAS"/>
    <property type="match status" value="1"/>
</dbReference>
<dbReference type="NCBIfam" id="TIGR00377">
    <property type="entry name" value="ant_ant_sig"/>
    <property type="match status" value="1"/>
</dbReference>
<dbReference type="InterPro" id="IPR002645">
    <property type="entry name" value="STAS_dom"/>
</dbReference>
<accession>A0A927D629</accession>
<evidence type="ECO:0000256" key="1">
    <source>
        <dbReference type="ARBA" id="ARBA00009013"/>
    </source>
</evidence>
<keyword evidence="5" id="KW-1185">Reference proteome</keyword>
<sequence length="112" mass="12110">MEVLARTEADMQVVSVQDSRIDAAVALAFKDAMRNTTDGGPQTVVLDLQKVDFIDSSGLGAIVATMKHLAPDRKLVLAGLSPTVDKVFKLTRMDTVFRVFTSLDDALSDVRA</sequence>
<dbReference type="InterPro" id="IPR003658">
    <property type="entry name" value="Anti-sigma_ant"/>
</dbReference>
<dbReference type="RefSeq" id="WP_191076653.1">
    <property type="nucleotide sequence ID" value="NZ_JACTAG010000002.1"/>
</dbReference>
<evidence type="ECO:0000313" key="4">
    <source>
        <dbReference type="EMBL" id="MBD3665690.1"/>
    </source>
</evidence>
<dbReference type="Proteomes" id="UP000635142">
    <property type="component" value="Unassembled WGS sequence"/>
</dbReference>
<dbReference type="InterPro" id="IPR036513">
    <property type="entry name" value="STAS_dom_sf"/>
</dbReference>
<name>A0A927D629_9RHOB</name>
<dbReference type="CDD" id="cd07043">
    <property type="entry name" value="STAS_anti-anti-sigma_factors"/>
    <property type="match status" value="1"/>
</dbReference>
<dbReference type="Pfam" id="PF01740">
    <property type="entry name" value="STAS"/>
    <property type="match status" value="1"/>
</dbReference>
<dbReference type="SUPFAM" id="SSF52091">
    <property type="entry name" value="SpoIIaa-like"/>
    <property type="match status" value="1"/>
</dbReference>
<dbReference type="Gene3D" id="3.30.750.24">
    <property type="entry name" value="STAS domain"/>
    <property type="match status" value="1"/>
</dbReference>